<feature type="region of interest" description="Disordered" evidence="1">
    <location>
        <begin position="1137"/>
        <end position="1200"/>
    </location>
</feature>
<feature type="compositionally biased region" description="Low complexity" evidence="1">
    <location>
        <begin position="1141"/>
        <end position="1153"/>
    </location>
</feature>
<accession>A0ABQ0E7D5</accession>
<evidence type="ECO:0000256" key="1">
    <source>
        <dbReference type="SAM" id="MobiDB-lite"/>
    </source>
</evidence>
<protein>
    <submittedName>
        <fullName evidence="2">Uncharacterized protein</fullName>
    </submittedName>
</protein>
<name>A0ABQ0E7D5_9BACT</name>
<proteinExistence type="predicted"/>
<dbReference type="RefSeq" id="WP_407844273.1">
    <property type="nucleotide sequence ID" value="NZ_BAAFSG010000001.1"/>
</dbReference>
<evidence type="ECO:0000313" key="3">
    <source>
        <dbReference type="Proteomes" id="UP001628192"/>
    </source>
</evidence>
<organism evidence="2 3">
    <name type="scientific">Desulfovibrio falkowii</name>
    <dbReference type="NCBI Taxonomy" id="3136602"/>
    <lineage>
        <taxon>Bacteria</taxon>
        <taxon>Pseudomonadati</taxon>
        <taxon>Thermodesulfobacteriota</taxon>
        <taxon>Desulfovibrionia</taxon>
        <taxon>Desulfovibrionales</taxon>
        <taxon>Desulfovibrionaceae</taxon>
        <taxon>Desulfovibrio</taxon>
    </lineage>
</organism>
<dbReference type="EMBL" id="BAAFSG010000001">
    <property type="protein sequence ID" value="GAB1253386.1"/>
    <property type="molecule type" value="Genomic_DNA"/>
</dbReference>
<comment type="caution">
    <text evidence="2">The sequence shown here is derived from an EMBL/GenBank/DDBJ whole genome shotgun (WGS) entry which is preliminary data.</text>
</comment>
<evidence type="ECO:0000313" key="2">
    <source>
        <dbReference type="EMBL" id="GAB1253386.1"/>
    </source>
</evidence>
<dbReference type="Proteomes" id="UP001628192">
    <property type="component" value="Unassembled WGS sequence"/>
</dbReference>
<gene>
    <name evidence="2" type="ORF">Defa_08730</name>
</gene>
<sequence length="1200" mass="123499">MANTVLSRPATGGHISIPAETGATIVLDFIATQSTLERSNDNLVFRFDDGADVVIENFYTTFGQQDIPQFEVDGQLVSGADFFNAFGPDLIPAAGPDAASQRSARYNENADSDLASGVDHLDGLDMSVSGTEAPTAFVAFDSAPLAGGGGGDIAPPPPPPPPYAPFVRAVLYTPGNTGAAVGANIFFSENGNSPFAIPPGSMDFSGSAPWAQYGISATLPEGWSQNWVNISLDSYTGRLEFRLTPEGVAEMQRLGLNGEDLVNIIRISVTDRHSGNTFDYNVEFVATVDPEFDSAAHTAKHGNEAGLDSIGEFHYGRGTNGQYSIISSDKNDEIILADTLQGGSSIHASGSADPAHMANDYNTIKLYNGAQANEAGKITHITSTDGVLTSNGGILATAQGSGNDIDMGTGKVDISSYGLKASNGGENRITGADITVRGTSGIDSSSGGKNILDAGDNGNVTINNASTALKAEGKESLIDVHGGKVDIAGYYDGVSVDSKGTANISGGTVNITATNGRTVKNWTDGTININADDEVNLRLTNASQSSAAIMTLSGTTTVKSGGDININVDKGTYQTSGINTWSRGTANVEAEKDINIKVHSEKGSGVTYGATGIEIGFTHGGRNNITSNHGDIKLDIDASASGVYGITTSGYDNKSDGITTISAKEGTLDIKASATNDSYYAHGIASSGYGKNVIDAGGLNVDVSLVKGSNSDGYASTTGIAATYDGRRGGINNIDVSGHTDVHVQGGGNTSGIYTRGNGQNTINTDTLRVDVTSTGVLANSRATGIESSGGSNVINVTDNADILVTSKDLAAGLYSTSGTLNLTAGDHVDVSVTSTAGAAYGIYGPASLTAQSVSMTIKGDLSAIVMENGTLAASEVRLNAESSSGNSYGMHSTSYYGNTIQSGSGQALDLEINAGYAMHATYGKNSIIGHSTAGGEGDTIRLNGDIFKSGNGQNQITTGAGDDTIIINGAISGAGALQVDGGAGADTLILEASSLSEFLDRYADWLNGLNPSILKGVESILFTGIDDLSELRPGLDSFFSYVNSVQPPIEVGLQQPDGADISPLAFALQDDWQSDTQQDEDQNDDHARTTDTLFAPDQGEHAAGIDTEHAPDAFHAGKSAAESDDAALDLTNMASLQKNGGMPDMGPSGSSSVWNSVMDGSWQDSSLEDTPPGPSVGAGTEHESEMAIIETAARTIENG</sequence>
<reference evidence="2 3" key="1">
    <citation type="journal article" date="2025" name="Int. J. Syst. Evol. Microbiol.">
        <title>Desulfovibrio falkowii sp. nov., Porphyromonas miyakawae sp. nov., Mediterraneibacter flintii sp. nov. and Owariibacterium komagatae gen. nov., sp. nov., isolated from human faeces.</title>
        <authorList>
            <person name="Hamaguchi T."/>
            <person name="Ohara M."/>
            <person name="Hisatomi A."/>
            <person name="Sekiguchi K."/>
            <person name="Takeda J.I."/>
            <person name="Ueyama J."/>
            <person name="Ito M."/>
            <person name="Nishiwaki H."/>
            <person name="Ogi T."/>
            <person name="Hirayama M."/>
            <person name="Ohkuma M."/>
            <person name="Sakamoto M."/>
            <person name="Ohno K."/>
        </authorList>
    </citation>
    <scope>NUCLEOTIDE SEQUENCE [LARGE SCALE GENOMIC DNA]</scope>
    <source>
        <strain evidence="2 3">13CB8C</strain>
    </source>
</reference>
<keyword evidence="3" id="KW-1185">Reference proteome</keyword>